<dbReference type="EMBL" id="SIDB01000005">
    <property type="protein sequence ID" value="KAI3432290.1"/>
    <property type="molecule type" value="Genomic_DNA"/>
</dbReference>
<reference evidence="3" key="1">
    <citation type="journal article" date="2019" name="Plant J.">
        <title>Chlorella vulgaris genome assembly and annotation reveals the molecular basis for metabolic acclimation to high light conditions.</title>
        <authorList>
            <person name="Cecchin M."/>
            <person name="Marcolungo L."/>
            <person name="Rossato M."/>
            <person name="Girolomoni L."/>
            <person name="Cosentino E."/>
            <person name="Cuine S."/>
            <person name="Li-Beisson Y."/>
            <person name="Delledonne M."/>
            <person name="Ballottari M."/>
        </authorList>
    </citation>
    <scope>NUCLEOTIDE SEQUENCE</scope>
    <source>
        <strain evidence="3">211/11P</strain>
    </source>
</reference>
<dbReference type="PANTHER" id="PTHR47694:SF1">
    <property type="entry name" value="PLANT UBX DOMAIN-CONTAINING PROTEIN 2"/>
    <property type="match status" value="1"/>
</dbReference>
<dbReference type="Proteomes" id="UP001055712">
    <property type="component" value="Unassembled WGS sequence"/>
</dbReference>
<feature type="region of interest" description="Disordered" evidence="1">
    <location>
        <begin position="128"/>
        <end position="190"/>
    </location>
</feature>
<dbReference type="CDD" id="cd09212">
    <property type="entry name" value="PUB"/>
    <property type="match status" value="1"/>
</dbReference>
<dbReference type="SUPFAM" id="SSF143503">
    <property type="entry name" value="PUG domain-like"/>
    <property type="match status" value="1"/>
</dbReference>
<comment type="caution">
    <text evidence="3">The sequence shown here is derived from an EMBL/GenBank/DDBJ whole genome shotgun (WGS) entry which is preliminary data.</text>
</comment>
<dbReference type="Pfam" id="PF09409">
    <property type="entry name" value="PUB"/>
    <property type="match status" value="1"/>
</dbReference>
<evidence type="ECO:0000313" key="4">
    <source>
        <dbReference type="Proteomes" id="UP001055712"/>
    </source>
</evidence>
<accession>A0A9D4TQV7</accession>
<dbReference type="InterPro" id="IPR018997">
    <property type="entry name" value="PUB_domain"/>
</dbReference>
<evidence type="ECO:0000256" key="1">
    <source>
        <dbReference type="SAM" id="MobiDB-lite"/>
    </source>
</evidence>
<feature type="compositionally biased region" description="Basic and acidic residues" evidence="1">
    <location>
        <begin position="139"/>
        <end position="158"/>
    </location>
</feature>
<sequence>MGYAGYFSTTARIKDKRSPLESALIDVADLATLELLEKITYNVVVQPGEEKYRRLKLSNAKIRSSIADAEGGLGAMRELGWRLGEDEGQEVLTLAKGLATMAQVRAIQEAQQQWKKKSAKDLVQKTKAVAGLPGTQEQEELRRQLEADRAERAQREPVTKGSMAQPLPGAGAGPNMTTAAEAGLTGGGCC</sequence>
<evidence type="ECO:0000259" key="2">
    <source>
        <dbReference type="Pfam" id="PF09409"/>
    </source>
</evidence>
<proteinExistence type="predicted"/>
<dbReference type="OrthoDB" id="336240at2759"/>
<feature type="domain" description="PUB" evidence="2">
    <location>
        <begin position="32"/>
        <end position="94"/>
    </location>
</feature>
<dbReference type="Gene3D" id="1.20.58.2190">
    <property type="match status" value="1"/>
</dbReference>
<dbReference type="AlphaFoldDB" id="A0A9D4TQV7"/>
<keyword evidence="4" id="KW-1185">Reference proteome</keyword>
<protein>
    <recommendedName>
        <fullName evidence="2">PUB domain-containing protein</fullName>
    </recommendedName>
</protein>
<dbReference type="PANTHER" id="PTHR47694">
    <property type="entry name" value="PLANT UBX DOMAIN-CONTAINING PROTEIN 2"/>
    <property type="match status" value="1"/>
</dbReference>
<evidence type="ECO:0000313" key="3">
    <source>
        <dbReference type="EMBL" id="KAI3432290.1"/>
    </source>
</evidence>
<reference evidence="3" key="2">
    <citation type="submission" date="2020-11" db="EMBL/GenBank/DDBJ databases">
        <authorList>
            <person name="Cecchin M."/>
            <person name="Marcolungo L."/>
            <person name="Rossato M."/>
            <person name="Girolomoni L."/>
            <person name="Cosentino E."/>
            <person name="Cuine S."/>
            <person name="Li-Beisson Y."/>
            <person name="Delledonne M."/>
            <person name="Ballottari M."/>
        </authorList>
    </citation>
    <scope>NUCLEOTIDE SEQUENCE</scope>
    <source>
        <strain evidence="3">211/11P</strain>
        <tissue evidence="3">Whole cell</tissue>
    </source>
</reference>
<organism evidence="3 4">
    <name type="scientific">Chlorella vulgaris</name>
    <name type="common">Green alga</name>
    <dbReference type="NCBI Taxonomy" id="3077"/>
    <lineage>
        <taxon>Eukaryota</taxon>
        <taxon>Viridiplantae</taxon>
        <taxon>Chlorophyta</taxon>
        <taxon>core chlorophytes</taxon>
        <taxon>Trebouxiophyceae</taxon>
        <taxon>Chlorellales</taxon>
        <taxon>Chlorellaceae</taxon>
        <taxon>Chlorella clade</taxon>
        <taxon>Chlorella</taxon>
    </lineage>
</organism>
<dbReference type="InterPro" id="IPR036339">
    <property type="entry name" value="PUB-like_dom_sf"/>
</dbReference>
<name>A0A9D4TQV7_CHLVU</name>
<gene>
    <name evidence="3" type="ORF">D9Q98_003850</name>
</gene>